<evidence type="ECO:0000256" key="1">
    <source>
        <dbReference type="SAM" id="MobiDB-lite"/>
    </source>
</evidence>
<gene>
    <name evidence="2" type="ORF">MG293_009870</name>
</gene>
<sequence length="178" mass="20101">MCVPSDMALDAQLYESCYQTKEPAAAVSSKIWSPFQLEVSETFARRNGFPTQYGHDDLPEIMSSKVDESVIDGLGKSELRLGKVKSYIFDCYFIEKDELNEILFRKIELSETFHELSERQFFLRPKGTIPCYCNADNGGNNNVEYYGIRINDLTYPEKGKPPTVPDGDVTSTSHACTV</sequence>
<feature type="compositionally biased region" description="Polar residues" evidence="1">
    <location>
        <begin position="169"/>
        <end position="178"/>
    </location>
</feature>
<comment type="caution">
    <text evidence="2">The sequence shown here is derived from an EMBL/GenBank/DDBJ whole genome shotgun (WGS) entry which is preliminary data.</text>
</comment>
<organism evidence="2 3">
    <name type="scientific">Ovis ammon polii</name>
    <dbReference type="NCBI Taxonomy" id="230172"/>
    <lineage>
        <taxon>Eukaryota</taxon>
        <taxon>Metazoa</taxon>
        <taxon>Chordata</taxon>
        <taxon>Craniata</taxon>
        <taxon>Vertebrata</taxon>
        <taxon>Euteleostomi</taxon>
        <taxon>Mammalia</taxon>
        <taxon>Eutheria</taxon>
        <taxon>Laurasiatheria</taxon>
        <taxon>Artiodactyla</taxon>
        <taxon>Ruminantia</taxon>
        <taxon>Pecora</taxon>
        <taxon>Bovidae</taxon>
        <taxon>Caprinae</taxon>
        <taxon>Ovis</taxon>
    </lineage>
</organism>
<proteinExistence type="predicted"/>
<dbReference type="AlphaFoldDB" id="A0AAD4UAQ0"/>
<evidence type="ECO:0000313" key="2">
    <source>
        <dbReference type="EMBL" id="KAI4540829.1"/>
    </source>
</evidence>
<protein>
    <submittedName>
        <fullName evidence="2">Uncharacterized protein</fullName>
    </submittedName>
</protein>
<keyword evidence="3" id="KW-1185">Reference proteome</keyword>
<dbReference type="EMBL" id="JAKZEL010000009">
    <property type="protein sequence ID" value="KAI4540829.1"/>
    <property type="molecule type" value="Genomic_DNA"/>
</dbReference>
<name>A0AAD4UAQ0_OVIAM</name>
<reference evidence="2" key="1">
    <citation type="submission" date="2022-03" db="EMBL/GenBank/DDBJ databases">
        <title>Genomic analyses of argali, domestic sheep and their hybrids provide insights into chromosomal evolution, heterosis and genetic basis of agronomic traits.</title>
        <authorList>
            <person name="Li M."/>
        </authorList>
    </citation>
    <scope>NUCLEOTIDE SEQUENCE</scope>
    <source>
        <strain evidence="2">CAU-MHL-2022a</strain>
        <tissue evidence="2">Skin</tissue>
    </source>
</reference>
<dbReference type="Proteomes" id="UP001214576">
    <property type="component" value="Unassembled WGS sequence"/>
</dbReference>
<evidence type="ECO:0000313" key="3">
    <source>
        <dbReference type="Proteomes" id="UP001214576"/>
    </source>
</evidence>
<accession>A0AAD4UAQ0</accession>
<feature type="region of interest" description="Disordered" evidence="1">
    <location>
        <begin position="159"/>
        <end position="178"/>
    </location>
</feature>